<gene>
    <name evidence="5" type="ORF">SAMN06265348_11434</name>
</gene>
<keyword evidence="2" id="KW-0238">DNA-binding</keyword>
<proteinExistence type="predicted"/>
<evidence type="ECO:0000313" key="5">
    <source>
        <dbReference type="EMBL" id="SMO97306.1"/>
    </source>
</evidence>
<evidence type="ECO:0000256" key="3">
    <source>
        <dbReference type="ARBA" id="ARBA00023163"/>
    </source>
</evidence>
<dbReference type="SUPFAM" id="SSF51215">
    <property type="entry name" value="Regulatory protein AraC"/>
    <property type="match status" value="1"/>
</dbReference>
<dbReference type="Pfam" id="PF12833">
    <property type="entry name" value="HTH_18"/>
    <property type="match status" value="1"/>
</dbReference>
<dbReference type="AlphaFoldDB" id="A0A521FMG0"/>
<dbReference type="Gene3D" id="1.10.10.60">
    <property type="entry name" value="Homeodomain-like"/>
    <property type="match status" value="2"/>
</dbReference>
<evidence type="ECO:0000259" key="4">
    <source>
        <dbReference type="PROSITE" id="PS01124"/>
    </source>
</evidence>
<dbReference type="PROSITE" id="PS01124">
    <property type="entry name" value="HTH_ARAC_FAMILY_2"/>
    <property type="match status" value="1"/>
</dbReference>
<dbReference type="Proteomes" id="UP000320300">
    <property type="component" value="Unassembled WGS sequence"/>
</dbReference>
<dbReference type="InterPro" id="IPR018060">
    <property type="entry name" value="HTH_AraC"/>
</dbReference>
<dbReference type="PANTHER" id="PTHR43280">
    <property type="entry name" value="ARAC-FAMILY TRANSCRIPTIONAL REGULATOR"/>
    <property type="match status" value="1"/>
</dbReference>
<dbReference type="GO" id="GO:0003700">
    <property type="term" value="F:DNA-binding transcription factor activity"/>
    <property type="evidence" value="ECO:0007669"/>
    <property type="project" value="InterPro"/>
</dbReference>
<keyword evidence="3" id="KW-0804">Transcription</keyword>
<reference evidence="5 6" key="1">
    <citation type="submission" date="2017-05" db="EMBL/GenBank/DDBJ databases">
        <authorList>
            <person name="Varghese N."/>
            <person name="Submissions S."/>
        </authorList>
    </citation>
    <scope>NUCLEOTIDE SEQUENCE [LARGE SCALE GENOMIC DNA]</scope>
    <source>
        <strain evidence="5 6">DSM 19036</strain>
    </source>
</reference>
<sequence>MGILRQFDLLIIKDYVTATFLYEPHGHTYYELIYIFKGKGIHLLNHNRINYQAGDLFLISPGDHHHFEIRRPTRFVVIKFTEGYFAASGKMISSSGLSPLDLMRMSALKESKLTFGPFAATSLKNIISNITLYKDQNNAGSSLALHFQILSVFGLIEEVRTRSEPSIDPEKSEGPLVIDYIHQNIYDPQMCRIKNIAAHFNISLSYFGDYFRRNYGISYREYIKQYRLSLIQKRIEGGTLSLKQIAREFGFNDESHLSNFFRNQLNLRPAAYRKEKSGK</sequence>
<dbReference type="InterPro" id="IPR009057">
    <property type="entry name" value="Homeodomain-like_sf"/>
</dbReference>
<dbReference type="PANTHER" id="PTHR43280:SF2">
    <property type="entry name" value="HTH-TYPE TRANSCRIPTIONAL REGULATOR EXSA"/>
    <property type="match status" value="1"/>
</dbReference>
<evidence type="ECO:0000256" key="1">
    <source>
        <dbReference type="ARBA" id="ARBA00023015"/>
    </source>
</evidence>
<dbReference type="Pfam" id="PF02311">
    <property type="entry name" value="AraC_binding"/>
    <property type="match status" value="1"/>
</dbReference>
<keyword evidence="1" id="KW-0805">Transcription regulation</keyword>
<dbReference type="GO" id="GO:0043565">
    <property type="term" value="F:sequence-specific DNA binding"/>
    <property type="evidence" value="ECO:0007669"/>
    <property type="project" value="InterPro"/>
</dbReference>
<dbReference type="EMBL" id="FXTN01000014">
    <property type="protein sequence ID" value="SMO97306.1"/>
    <property type="molecule type" value="Genomic_DNA"/>
</dbReference>
<evidence type="ECO:0000313" key="6">
    <source>
        <dbReference type="Proteomes" id="UP000320300"/>
    </source>
</evidence>
<feature type="domain" description="HTH araC/xylS-type" evidence="4">
    <location>
        <begin position="175"/>
        <end position="275"/>
    </location>
</feature>
<keyword evidence="6" id="KW-1185">Reference proteome</keyword>
<protein>
    <submittedName>
        <fullName evidence="5">Transcriptional regulator, AraC family</fullName>
    </submittedName>
</protein>
<dbReference type="InterPro" id="IPR003313">
    <property type="entry name" value="AraC-bd"/>
</dbReference>
<dbReference type="RefSeq" id="WP_142530684.1">
    <property type="nucleotide sequence ID" value="NZ_CBCSJO010000013.1"/>
</dbReference>
<dbReference type="InterPro" id="IPR037923">
    <property type="entry name" value="HTH-like"/>
</dbReference>
<dbReference type="SMART" id="SM00342">
    <property type="entry name" value="HTH_ARAC"/>
    <property type="match status" value="1"/>
</dbReference>
<dbReference type="InterPro" id="IPR014710">
    <property type="entry name" value="RmlC-like_jellyroll"/>
</dbReference>
<dbReference type="Gene3D" id="2.60.120.10">
    <property type="entry name" value="Jelly Rolls"/>
    <property type="match status" value="1"/>
</dbReference>
<dbReference type="OrthoDB" id="636258at2"/>
<dbReference type="SUPFAM" id="SSF46689">
    <property type="entry name" value="Homeodomain-like"/>
    <property type="match status" value="2"/>
</dbReference>
<accession>A0A521FMG0</accession>
<name>A0A521FMG0_9SPHI</name>
<evidence type="ECO:0000256" key="2">
    <source>
        <dbReference type="ARBA" id="ARBA00023125"/>
    </source>
</evidence>
<organism evidence="5 6">
    <name type="scientific">Pedobacter westerhofensis</name>
    <dbReference type="NCBI Taxonomy" id="425512"/>
    <lineage>
        <taxon>Bacteria</taxon>
        <taxon>Pseudomonadati</taxon>
        <taxon>Bacteroidota</taxon>
        <taxon>Sphingobacteriia</taxon>
        <taxon>Sphingobacteriales</taxon>
        <taxon>Sphingobacteriaceae</taxon>
        <taxon>Pedobacter</taxon>
    </lineage>
</organism>